<evidence type="ECO:0000313" key="4">
    <source>
        <dbReference type="Proteomes" id="UP000543030"/>
    </source>
</evidence>
<evidence type="ECO:0000313" key="3">
    <source>
        <dbReference type="EMBL" id="MBB5193353.1"/>
    </source>
</evidence>
<dbReference type="InterPro" id="IPR000868">
    <property type="entry name" value="Isochorismatase-like_dom"/>
</dbReference>
<dbReference type="RefSeq" id="WP_184102991.1">
    <property type="nucleotide sequence ID" value="NZ_JACHHN010000010.1"/>
</dbReference>
<dbReference type="PANTHER" id="PTHR43540:SF6">
    <property type="entry name" value="ISOCHORISMATASE-LIKE DOMAIN-CONTAINING PROTEIN"/>
    <property type="match status" value="1"/>
</dbReference>
<dbReference type="Proteomes" id="UP000543030">
    <property type="component" value="Unassembled WGS sequence"/>
</dbReference>
<organism evidence="3 4">
    <name type="scientific">Silvimonas terrae</name>
    <dbReference type="NCBI Taxonomy" id="300266"/>
    <lineage>
        <taxon>Bacteria</taxon>
        <taxon>Pseudomonadati</taxon>
        <taxon>Pseudomonadota</taxon>
        <taxon>Betaproteobacteria</taxon>
        <taxon>Neisseriales</taxon>
        <taxon>Chitinibacteraceae</taxon>
        <taxon>Silvimonas</taxon>
    </lineage>
</organism>
<dbReference type="InterPro" id="IPR036380">
    <property type="entry name" value="Isochorismatase-like_sf"/>
</dbReference>
<evidence type="ECO:0000259" key="2">
    <source>
        <dbReference type="Pfam" id="PF00857"/>
    </source>
</evidence>
<accession>A0A840RMF6</accession>
<dbReference type="CDD" id="cd01014">
    <property type="entry name" value="nicotinamidase_related"/>
    <property type="match status" value="1"/>
</dbReference>
<dbReference type="GO" id="GO:0016787">
    <property type="term" value="F:hydrolase activity"/>
    <property type="evidence" value="ECO:0007669"/>
    <property type="project" value="UniProtKB-KW"/>
</dbReference>
<evidence type="ECO:0000256" key="1">
    <source>
        <dbReference type="ARBA" id="ARBA00022801"/>
    </source>
</evidence>
<dbReference type="SUPFAM" id="SSF52499">
    <property type="entry name" value="Isochorismatase-like hydrolases"/>
    <property type="match status" value="1"/>
</dbReference>
<keyword evidence="1" id="KW-0378">Hydrolase</keyword>
<comment type="caution">
    <text evidence="3">The sequence shown here is derived from an EMBL/GenBank/DDBJ whole genome shotgun (WGS) entry which is preliminary data.</text>
</comment>
<proteinExistence type="predicted"/>
<dbReference type="Pfam" id="PF00857">
    <property type="entry name" value="Isochorismatase"/>
    <property type="match status" value="1"/>
</dbReference>
<keyword evidence="4" id="KW-1185">Reference proteome</keyword>
<dbReference type="InterPro" id="IPR050272">
    <property type="entry name" value="Isochorismatase-like_hydrls"/>
</dbReference>
<dbReference type="AlphaFoldDB" id="A0A840RMF6"/>
<protein>
    <submittedName>
        <fullName evidence="3">Nicotinamidase-related amidase</fullName>
    </submittedName>
</protein>
<feature type="domain" description="Isochorismatase-like" evidence="2">
    <location>
        <begin position="6"/>
        <end position="145"/>
    </location>
</feature>
<dbReference type="PANTHER" id="PTHR43540">
    <property type="entry name" value="PEROXYUREIDOACRYLATE/UREIDOACRYLATE AMIDOHYDROLASE-RELATED"/>
    <property type="match status" value="1"/>
</dbReference>
<sequence length="178" mass="18784">MSVPQSALLIIDMQVGHVGGPERPHALSALLANINLLIGKARAADVPVFAVRHTGPAGSPIAAGSPNWQLSDALDFNPASDRVFDKHRASCFTGTPLADWLQEAGIKRLVVAGMKTQYCVDSTCRDASERGFATVLASDAHSCMDTPQLAARDIIAHHNATLGGPFVMLQSTAEIEMG</sequence>
<reference evidence="3 4" key="1">
    <citation type="submission" date="2020-08" db="EMBL/GenBank/DDBJ databases">
        <title>Genomic Encyclopedia of Type Strains, Phase IV (KMG-IV): sequencing the most valuable type-strain genomes for metagenomic binning, comparative biology and taxonomic classification.</title>
        <authorList>
            <person name="Goeker M."/>
        </authorList>
    </citation>
    <scope>NUCLEOTIDE SEQUENCE [LARGE SCALE GENOMIC DNA]</scope>
    <source>
        <strain evidence="3 4">DSM 18233</strain>
    </source>
</reference>
<dbReference type="Gene3D" id="3.40.50.850">
    <property type="entry name" value="Isochorismatase-like"/>
    <property type="match status" value="1"/>
</dbReference>
<name>A0A840RMF6_9NEIS</name>
<dbReference type="EMBL" id="JACHHN010000010">
    <property type="protein sequence ID" value="MBB5193353.1"/>
    <property type="molecule type" value="Genomic_DNA"/>
</dbReference>
<gene>
    <name evidence="3" type="ORF">HNQ50_004107</name>
</gene>